<comment type="caution">
    <text evidence="2">The sequence shown here is derived from an EMBL/GenBank/DDBJ whole genome shotgun (WGS) entry which is preliminary data.</text>
</comment>
<dbReference type="HOGENOM" id="CLU_725109_0_0_9"/>
<gene>
    <name evidence="2" type="ORF">EUBVEN_02302</name>
</gene>
<dbReference type="STRING" id="411463.EUBVEN_02302"/>
<dbReference type="InterPro" id="IPR016024">
    <property type="entry name" value="ARM-type_fold"/>
</dbReference>
<dbReference type="SUPFAM" id="SSF48371">
    <property type="entry name" value="ARM repeat"/>
    <property type="match status" value="1"/>
</dbReference>
<protein>
    <submittedName>
        <fullName evidence="2">Uncharacterized protein</fullName>
    </submittedName>
</protein>
<dbReference type="Gene3D" id="1.25.10.10">
    <property type="entry name" value="Leucine-rich Repeat Variant"/>
    <property type="match status" value="1"/>
</dbReference>
<dbReference type="EMBL" id="AAVL02000037">
    <property type="protein sequence ID" value="EDM50351.1"/>
    <property type="molecule type" value="Genomic_DNA"/>
</dbReference>
<dbReference type="eggNOG" id="COG0457">
    <property type="taxonomic scope" value="Bacteria"/>
</dbReference>
<dbReference type="RefSeq" id="WP_005363656.1">
    <property type="nucleotide sequence ID" value="NZ_DS264286.1"/>
</dbReference>
<dbReference type="eggNOG" id="COG1413">
    <property type="taxonomic scope" value="Bacteria"/>
</dbReference>
<accession>A5Z9A7</accession>
<dbReference type="Proteomes" id="UP000006000">
    <property type="component" value="Unassembled WGS sequence"/>
</dbReference>
<name>A5Z9A7_9FIRM</name>
<dbReference type="InterPro" id="IPR011989">
    <property type="entry name" value="ARM-like"/>
</dbReference>
<evidence type="ECO:0000313" key="3">
    <source>
        <dbReference type="Proteomes" id="UP000006000"/>
    </source>
</evidence>
<proteinExistence type="predicted"/>
<reference evidence="2 3" key="1">
    <citation type="submission" date="2007-03" db="EMBL/GenBank/DDBJ databases">
        <authorList>
            <person name="Fulton L."/>
            <person name="Clifton S."/>
            <person name="Fulton B."/>
            <person name="Xu J."/>
            <person name="Minx P."/>
            <person name="Pepin K.H."/>
            <person name="Johnson M."/>
            <person name="Thiruvilangam P."/>
            <person name="Bhonagiri V."/>
            <person name="Nash W.E."/>
            <person name="Mardis E.R."/>
            <person name="Wilson R.K."/>
        </authorList>
    </citation>
    <scope>NUCLEOTIDE SEQUENCE [LARGE SCALE GENOMIC DNA]</scope>
    <source>
        <strain evidence="2 3">ATCC 27560</strain>
    </source>
</reference>
<evidence type="ECO:0000256" key="1">
    <source>
        <dbReference type="SAM" id="Coils"/>
    </source>
</evidence>
<organism evidence="2 3">
    <name type="scientific">Eubacterium ventriosum ATCC 27560</name>
    <dbReference type="NCBI Taxonomy" id="411463"/>
    <lineage>
        <taxon>Bacteria</taxon>
        <taxon>Bacillati</taxon>
        <taxon>Bacillota</taxon>
        <taxon>Clostridia</taxon>
        <taxon>Eubacteriales</taxon>
        <taxon>Eubacteriaceae</taxon>
        <taxon>Eubacterium</taxon>
    </lineage>
</organism>
<keyword evidence="1" id="KW-0175">Coiled coil</keyword>
<dbReference type="AlphaFoldDB" id="A5Z9A7"/>
<dbReference type="Pfam" id="PF13646">
    <property type="entry name" value="HEAT_2"/>
    <property type="match status" value="1"/>
</dbReference>
<sequence length="381" mass="44731">MDIWKSEVWKDKYKDHNVRKGLRLKFDRGIDEKLKTGFKEYCRWLRSEYTFPIRVPVYVKNFKKIKAMDGEYVFGTFLGPFNFLEEPYVRVAAGDFKESFEEMGEQAVYQYLCTLTHELTHYFQWLNNSELTQIGKERQATITADRIVQRYVDAKYEEKQQFLHKLEQSAKRREINEAEIDKLRKIAFEDDVNNKILIARILEESKLIESEKILLHLTKDIDDVVRMEACNALSNSDSLEVYEALKGIASKDSVGMVRGYAIVALGDVAVEINKEKEATKFLKNLLKREKTDFAIIDIWAVLYCLGEERWLSYLLEKIDSSKSSERCEVANCLYGIVDEENKEQIKTILQKRREIEKSEEVIESIEEVLNIIKKDYNKKGM</sequence>
<reference evidence="2 3" key="2">
    <citation type="submission" date="2007-04" db="EMBL/GenBank/DDBJ databases">
        <title>Draft genome sequence of Eubacterium ventriosum (ATCC 27560).</title>
        <authorList>
            <person name="Sudarsanam P."/>
            <person name="Ley R."/>
            <person name="Guruge J."/>
            <person name="Turnbaugh P.J."/>
            <person name="Mahowald M."/>
            <person name="Liep D."/>
            <person name="Gordon J."/>
        </authorList>
    </citation>
    <scope>NUCLEOTIDE SEQUENCE [LARGE SCALE GENOMIC DNA]</scope>
    <source>
        <strain evidence="2 3">ATCC 27560</strain>
    </source>
</reference>
<evidence type="ECO:0000313" key="2">
    <source>
        <dbReference type="EMBL" id="EDM50351.1"/>
    </source>
</evidence>
<feature type="coiled-coil region" evidence="1">
    <location>
        <begin position="348"/>
        <end position="375"/>
    </location>
</feature>